<reference evidence="9" key="1">
    <citation type="submission" date="2020-05" db="EMBL/GenBank/DDBJ databases">
        <authorList>
            <person name="Chiriac C."/>
            <person name="Salcher M."/>
            <person name="Ghai R."/>
            <person name="Kavagutti S V."/>
        </authorList>
    </citation>
    <scope>NUCLEOTIDE SEQUENCE</scope>
</reference>
<evidence type="ECO:0000256" key="5">
    <source>
        <dbReference type="ARBA" id="ARBA00022842"/>
    </source>
</evidence>
<evidence type="ECO:0000256" key="1">
    <source>
        <dbReference type="ARBA" id="ARBA00022516"/>
    </source>
</evidence>
<dbReference type="EMBL" id="CAFBPU010000029">
    <property type="protein sequence ID" value="CAB5035139.1"/>
    <property type="molecule type" value="Genomic_DNA"/>
</dbReference>
<accession>A0A6J7K5R3</accession>
<keyword evidence="2" id="KW-0808">Transferase</keyword>
<dbReference type="Gene3D" id="3.90.470.20">
    <property type="entry name" value="4'-phosphopantetheinyl transferase domain"/>
    <property type="match status" value="1"/>
</dbReference>
<evidence type="ECO:0000313" key="9">
    <source>
        <dbReference type="EMBL" id="CAB4951086.1"/>
    </source>
</evidence>
<keyword evidence="4" id="KW-0276">Fatty acid metabolism</keyword>
<dbReference type="HAMAP" id="MF_00101">
    <property type="entry name" value="AcpS"/>
    <property type="match status" value="1"/>
</dbReference>
<dbReference type="NCBIfam" id="TIGR00516">
    <property type="entry name" value="acpS"/>
    <property type="match status" value="1"/>
</dbReference>
<name>A0A6J7K5R3_9ZZZZ</name>
<dbReference type="SUPFAM" id="SSF56214">
    <property type="entry name" value="4'-phosphopantetheinyl transferase"/>
    <property type="match status" value="1"/>
</dbReference>
<proteinExistence type="inferred from homology"/>
<evidence type="ECO:0000256" key="2">
    <source>
        <dbReference type="ARBA" id="ARBA00022679"/>
    </source>
</evidence>
<dbReference type="NCBIfam" id="NF000832">
    <property type="entry name" value="PRK00070.3-2"/>
    <property type="match status" value="1"/>
</dbReference>
<dbReference type="InterPro" id="IPR037143">
    <property type="entry name" value="4-PPantetheinyl_Trfase_dom_sf"/>
</dbReference>
<evidence type="ECO:0000313" key="10">
    <source>
        <dbReference type="EMBL" id="CAB5035139.1"/>
    </source>
</evidence>
<dbReference type="AlphaFoldDB" id="A0A6J7K5R3"/>
<dbReference type="GO" id="GO:0008897">
    <property type="term" value="F:holo-[acyl-carrier-protein] synthase activity"/>
    <property type="evidence" value="ECO:0007669"/>
    <property type="project" value="InterPro"/>
</dbReference>
<protein>
    <submittedName>
        <fullName evidence="9">Unannotated protein</fullName>
    </submittedName>
</protein>
<dbReference type="InterPro" id="IPR008278">
    <property type="entry name" value="4-PPantetheinyl_Trfase_dom"/>
</dbReference>
<dbReference type="Pfam" id="PF01648">
    <property type="entry name" value="ACPS"/>
    <property type="match status" value="1"/>
</dbReference>
<keyword evidence="6" id="KW-0443">Lipid metabolism</keyword>
<gene>
    <name evidence="9" type="ORF">UFOPK3752_01662</name>
    <name evidence="10" type="ORF">UFOPK4150_01448</name>
</gene>
<feature type="domain" description="4'-phosphopantetheinyl transferase" evidence="8">
    <location>
        <begin position="4"/>
        <end position="101"/>
    </location>
</feature>
<dbReference type="EMBL" id="CAFBND010000079">
    <property type="protein sequence ID" value="CAB4951086.1"/>
    <property type="molecule type" value="Genomic_DNA"/>
</dbReference>
<keyword evidence="5" id="KW-0460">Magnesium</keyword>
<evidence type="ECO:0000256" key="6">
    <source>
        <dbReference type="ARBA" id="ARBA00023098"/>
    </source>
</evidence>
<dbReference type="GO" id="GO:0006633">
    <property type="term" value="P:fatty acid biosynthetic process"/>
    <property type="evidence" value="ECO:0007669"/>
    <property type="project" value="UniProtKB-KW"/>
</dbReference>
<keyword evidence="1" id="KW-0444">Lipid biosynthesis</keyword>
<dbReference type="GO" id="GO:0000287">
    <property type="term" value="F:magnesium ion binding"/>
    <property type="evidence" value="ECO:0007669"/>
    <property type="project" value="InterPro"/>
</dbReference>
<evidence type="ECO:0000256" key="7">
    <source>
        <dbReference type="ARBA" id="ARBA00023160"/>
    </source>
</evidence>
<evidence type="ECO:0000256" key="3">
    <source>
        <dbReference type="ARBA" id="ARBA00022723"/>
    </source>
</evidence>
<evidence type="ECO:0000256" key="4">
    <source>
        <dbReference type="ARBA" id="ARBA00022832"/>
    </source>
</evidence>
<keyword evidence="3" id="KW-0479">Metal-binding</keyword>
<keyword evidence="7" id="KW-0275">Fatty acid biosynthesis</keyword>
<dbReference type="InterPro" id="IPR002582">
    <property type="entry name" value="ACPS"/>
</dbReference>
<evidence type="ECO:0000259" key="8">
    <source>
        <dbReference type="Pfam" id="PF01648"/>
    </source>
</evidence>
<sequence length="123" mass="13203">MIVGIGIDVVDVSRFTASLTRTPGLRDRLFTPGEQLTDAGHPRTVTSLAARFAAKEAVAKAMGAPTGMQWHHCEVVGDATGRPWLRLTGTVADQAAEQGIDRWHLSLTHDGELAIAYVIAERA</sequence>
<dbReference type="NCBIfam" id="TIGR00556">
    <property type="entry name" value="pantethn_trn"/>
    <property type="match status" value="1"/>
</dbReference>
<organism evidence="9">
    <name type="scientific">freshwater metagenome</name>
    <dbReference type="NCBI Taxonomy" id="449393"/>
    <lineage>
        <taxon>unclassified sequences</taxon>
        <taxon>metagenomes</taxon>
        <taxon>ecological metagenomes</taxon>
    </lineage>
</organism>
<dbReference type="InterPro" id="IPR004568">
    <property type="entry name" value="Ppantetheine-prot_Trfase_dom"/>
</dbReference>